<gene>
    <name evidence="1" type="ORF">SDC9_134371</name>
</gene>
<reference evidence="1" key="1">
    <citation type="submission" date="2019-08" db="EMBL/GenBank/DDBJ databases">
        <authorList>
            <person name="Kucharzyk K."/>
            <person name="Murdoch R.W."/>
            <person name="Higgins S."/>
            <person name="Loffler F."/>
        </authorList>
    </citation>
    <scope>NUCLEOTIDE SEQUENCE</scope>
</reference>
<proteinExistence type="predicted"/>
<dbReference type="AlphaFoldDB" id="A0A645DDK6"/>
<comment type="caution">
    <text evidence="1">The sequence shown here is derived from an EMBL/GenBank/DDBJ whole genome shotgun (WGS) entry which is preliminary data.</text>
</comment>
<organism evidence="1">
    <name type="scientific">bioreactor metagenome</name>
    <dbReference type="NCBI Taxonomy" id="1076179"/>
    <lineage>
        <taxon>unclassified sequences</taxon>
        <taxon>metagenomes</taxon>
        <taxon>ecological metagenomes</taxon>
    </lineage>
</organism>
<evidence type="ECO:0000313" key="1">
    <source>
        <dbReference type="EMBL" id="MPM87275.1"/>
    </source>
</evidence>
<sequence length="332" mass="38783">MSDEMVLLLFDHLHPCWNEESVFLAGEDPESLGRLHVEGLLDKNTDRYFLSAKGIDVFKTLSSQWFCETVPVEESLDEAAQKYFLWRTTFQSLLDRSFVARWGAKDYHLGLHLEYSPALSGKDFFVNESSHIVWTYDSHPLVKKMKEDFSLSGVKAREKTPRTLEEIKEWHKLNNVPSSFFYVDLLLLGRYDFAYYMHYPKHPNDVLGLVNADKFFCFQAPKPFEHVDSYIETIGKVHLFLLNQRRMYIPGYVDLDSADQDSLNWIIWIVDTEEEALSLHKILDPMEESLIGPARPLDVWILSLEALRNVHEKYEMVYDLFPHVAHSVIRSI</sequence>
<dbReference type="EMBL" id="VSSQ01035130">
    <property type="protein sequence ID" value="MPM87275.1"/>
    <property type="molecule type" value="Genomic_DNA"/>
</dbReference>
<protein>
    <submittedName>
        <fullName evidence="1">Uncharacterized protein</fullName>
    </submittedName>
</protein>
<name>A0A645DDK6_9ZZZZ</name>
<accession>A0A645DDK6</accession>